<dbReference type="Proteomes" id="UP000535543">
    <property type="component" value="Unassembled WGS sequence"/>
</dbReference>
<accession>A0A848KFP0</accession>
<reference evidence="1 2" key="1">
    <citation type="submission" date="2019-05" db="EMBL/GenBank/DDBJ databases">
        <authorList>
            <person name="Lee S.D."/>
        </authorList>
    </citation>
    <scope>NUCLEOTIDE SEQUENCE [LARGE SCALE GENOMIC DNA]</scope>
    <source>
        <strain evidence="1 2">YC2-7</strain>
    </source>
</reference>
<dbReference type="EMBL" id="VCQU01000002">
    <property type="protein sequence ID" value="NMN94757.1"/>
    <property type="molecule type" value="Genomic_DNA"/>
</dbReference>
<dbReference type="PANTHER" id="PTHR38436:SF1">
    <property type="entry name" value="ESTER CYCLASE"/>
    <property type="match status" value="1"/>
</dbReference>
<dbReference type="InterPro" id="IPR009959">
    <property type="entry name" value="Cyclase_SnoaL-like"/>
</dbReference>
<evidence type="ECO:0000313" key="1">
    <source>
        <dbReference type="EMBL" id="NMN94757.1"/>
    </source>
</evidence>
<proteinExistence type="predicted"/>
<organism evidence="1 2">
    <name type="scientific">Antrihabitans stalactiti</name>
    <dbReference type="NCBI Taxonomy" id="2584121"/>
    <lineage>
        <taxon>Bacteria</taxon>
        <taxon>Bacillati</taxon>
        <taxon>Actinomycetota</taxon>
        <taxon>Actinomycetes</taxon>
        <taxon>Mycobacteriales</taxon>
        <taxon>Nocardiaceae</taxon>
        <taxon>Antrihabitans</taxon>
    </lineage>
</organism>
<dbReference type="SUPFAM" id="SSF54427">
    <property type="entry name" value="NTF2-like"/>
    <property type="match status" value="1"/>
</dbReference>
<dbReference type="PANTHER" id="PTHR38436">
    <property type="entry name" value="POLYKETIDE CYCLASE SNOAL-LIKE DOMAIN"/>
    <property type="match status" value="1"/>
</dbReference>
<dbReference type="Pfam" id="PF07366">
    <property type="entry name" value="SnoaL"/>
    <property type="match status" value="1"/>
</dbReference>
<keyword evidence="2" id="KW-1185">Reference proteome</keyword>
<gene>
    <name evidence="1" type="ORF">FGL95_06875</name>
</gene>
<reference evidence="1 2" key="2">
    <citation type="submission" date="2020-06" db="EMBL/GenBank/DDBJ databases">
        <title>Antribacter stalactiti gen. nov., sp. nov., a new member of the family Nacardiaceae isolated from a cave.</title>
        <authorList>
            <person name="Kim I.S."/>
        </authorList>
    </citation>
    <scope>NUCLEOTIDE SEQUENCE [LARGE SCALE GENOMIC DNA]</scope>
    <source>
        <strain evidence="1 2">YC2-7</strain>
    </source>
</reference>
<dbReference type="Gene3D" id="3.10.450.50">
    <property type="match status" value="1"/>
</dbReference>
<comment type="caution">
    <text evidence="1">The sequence shown here is derived from an EMBL/GenBank/DDBJ whole genome shotgun (WGS) entry which is preliminary data.</text>
</comment>
<protein>
    <submittedName>
        <fullName evidence="1">Ester cyclase</fullName>
    </submittedName>
</protein>
<evidence type="ECO:0000313" key="2">
    <source>
        <dbReference type="Proteomes" id="UP000535543"/>
    </source>
</evidence>
<dbReference type="AlphaFoldDB" id="A0A848KFP0"/>
<name>A0A848KFP0_9NOCA</name>
<dbReference type="InterPro" id="IPR032710">
    <property type="entry name" value="NTF2-like_dom_sf"/>
</dbReference>
<dbReference type="GO" id="GO:0030638">
    <property type="term" value="P:polyketide metabolic process"/>
    <property type="evidence" value="ECO:0007669"/>
    <property type="project" value="InterPro"/>
</dbReference>
<sequence length="146" mass="15919">MCHKDTAKEDIMNKLEKMVRTHYDGLESGDLDLSLSVFDPAVETVTPSGVMQGVDEFRAFGQTFLDAVSGGRHEVRNTVEVDDTIVVEGTYSGTHTGDLAGPGGTIPATGREFSFPYCDVLQARDDLFVAHRIYWDNAAFVAQLTG</sequence>